<evidence type="ECO:0000313" key="1">
    <source>
        <dbReference type="EMBL" id="KAI4870019.1"/>
    </source>
</evidence>
<organism evidence="1 2">
    <name type="scientific">Hypoxylon rubiginosum</name>
    <dbReference type="NCBI Taxonomy" id="110542"/>
    <lineage>
        <taxon>Eukaryota</taxon>
        <taxon>Fungi</taxon>
        <taxon>Dikarya</taxon>
        <taxon>Ascomycota</taxon>
        <taxon>Pezizomycotina</taxon>
        <taxon>Sordariomycetes</taxon>
        <taxon>Xylariomycetidae</taxon>
        <taxon>Xylariales</taxon>
        <taxon>Hypoxylaceae</taxon>
        <taxon>Hypoxylon</taxon>
    </lineage>
</organism>
<keyword evidence="2" id="KW-1185">Reference proteome</keyword>
<evidence type="ECO:0000313" key="2">
    <source>
        <dbReference type="Proteomes" id="UP001497700"/>
    </source>
</evidence>
<accession>A0ACB9ZEW3</accession>
<protein>
    <submittedName>
        <fullName evidence="1">ADP-ribosylation</fullName>
    </submittedName>
</protein>
<proteinExistence type="predicted"/>
<reference evidence="1 2" key="1">
    <citation type="journal article" date="2022" name="New Phytol.">
        <title>Ecological generalism drives hyperdiversity of secondary metabolite gene clusters in xylarialean endophytes.</title>
        <authorList>
            <person name="Franco M.E.E."/>
            <person name="Wisecaver J.H."/>
            <person name="Arnold A.E."/>
            <person name="Ju Y.M."/>
            <person name="Slot J.C."/>
            <person name="Ahrendt S."/>
            <person name="Moore L.P."/>
            <person name="Eastman K.E."/>
            <person name="Scott K."/>
            <person name="Konkel Z."/>
            <person name="Mondo S.J."/>
            <person name="Kuo A."/>
            <person name="Hayes R.D."/>
            <person name="Haridas S."/>
            <person name="Andreopoulos B."/>
            <person name="Riley R."/>
            <person name="LaButti K."/>
            <person name="Pangilinan J."/>
            <person name="Lipzen A."/>
            <person name="Amirebrahimi M."/>
            <person name="Yan J."/>
            <person name="Adam C."/>
            <person name="Keymanesh K."/>
            <person name="Ng V."/>
            <person name="Louie K."/>
            <person name="Northen T."/>
            <person name="Drula E."/>
            <person name="Henrissat B."/>
            <person name="Hsieh H.M."/>
            <person name="Youens-Clark K."/>
            <person name="Lutzoni F."/>
            <person name="Miadlikowska J."/>
            <person name="Eastwood D.C."/>
            <person name="Hamelin R.C."/>
            <person name="Grigoriev I.V."/>
            <person name="U'Ren J.M."/>
        </authorList>
    </citation>
    <scope>NUCLEOTIDE SEQUENCE [LARGE SCALE GENOMIC DNA]</scope>
    <source>
        <strain evidence="1 2">CBS 119005</strain>
    </source>
</reference>
<gene>
    <name evidence="1" type="ORF">F4820DRAFT_317668</name>
</gene>
<sequence length="549" mass="62672">MAGHSELSEDDLVQLSLLRDFETDELINAGFLSEDEKLTAPLDKELIFKYDELTLRVTAGTSYPATSVSWIVENHTLPIKVVDDLRIELRRIVETAATNNNISRWRKREEECEFGVFEPVMVVLELVKKAAAQLEIWYQEIAGRDPVGRHLIASKNRGKGHLPFQEKPASSLLTSSDIAYHCLQETPQQICSRIPSKYRILHVEEVLRNDLYRRFSSKREEMETELLGQSYTALRACVPARLHGRKEELVEHLLKPQVTFHGTARHLVPSIVRYGFLQPGMENPDSGQAHEVRHGATYGLGVYSSPSADFSLSYTGNNCHATKPNEFFGIKLFVCATLMGRTEPCPRADSHVANRNLEYVVFDSAQILPVYVIHIDWGRDNVLHFRNLPVDPGNFVPTQTQRHPRLIENVRWPGEVKRQKAGALARASKYFPYGYGPATRGRFVVEEVGEVDEDDEEYGEYQAFRGEEIKDKTNLDFWSWYKVGEEMDTVRPSIFYEDEYSKERVWHNPDGIAPEWDTIPDPREKDDADEGDGEDEGDNSSLGLDRLMI</sequence>
<name>A0ACB9ZEW3_9PEZI</name>
<comment type="caution">
    <text evidence="1">The sequence shown here is derived from an EMBL/GenBank/DDBJ whole genome shotgun (WGS) entry which is preliminary data.</text>
</comment>
<dbReference type="Proteomes" id="UP001497700">
    <property type="component" value="Unassembled WGS sequence"/>
</dbReference>
<dbReference type="EMBL" id="MU393426">
    <property type="protein sequence ID" value="KAI4870019.1"/>
    <property type="molecule type" value="Genomic_DNA"/>
</dbReference>